<sequence length="290" mass="32671">MPRPMGPTIPRWQLGEQLGGLRDRARLSQSQIAERLGCSVSKIQKIEAGEVGVVRAELELMLSTFDVTDEHLRTELYALQKLGKQRGWWSKFGAVPAPFATFLGIESAATKIKAYEPMVVHGLLQTEEYARAITGTVALMADDDQRERQVRIRMERQEMVFGDDPPEVWAILDEGVLRRVVGGPHLMLAQLTHLLSLPHWITVQVVPFRNGGYPGTRGAMTIFEFNERLHSPVVYVECQAGNLYLEKGDDLDRCNLAYNHMTASALSKQESARLIEDVAHQYKDSTRSER</sequence>
<evidence type="ECO:0000313" key="2">
    <source>
        <dbReference type="EMBL" id="WUI80502.1"/>
    </source>
</evidence>
<dbReference type="Pfam" id="PF19054">
    <property type="entry name" value="DUF5753"/>
    <property type="match status" value="1"/>
</dbReference>
<proteinExistence type="predicted"/>
<dbReference type="InterPro" id="IPR010982">
    <property type="entry name" value="Lambda_DNA-bd_dom_sf"/>
</dbReference>
<dbReference type="Proteomes" id="UP001346877">
    <property type="component" value="Chromosome"/>
</dbReference>
<dbReference type="Pfam" id="PF13560">
    <property type="entry name" value="HTH_31"/>
    <property type="match status" value="1"/>
</dbReference>
<organism evidence="2 3">
    <name type="scientific">Micromonospora zamorensis</name>
    <dbReference type="NCBI Taxonomy" id="709883"/>
    <lineage>
        <taxon>Bacteria</taxon>
        <taxon>Bacillati</taxon>
        <taxon>Actinomycetota</taxon>
        <taxon>Actinomycetes</taxon>
        <taxon>Micromonosporales</taxon>
        <taxon>Micromonosporaceae</taxon>
        <taxon>Micromonospora</taxon>
    </lineage>
</organism>
<protein>
    <submittedName>
        <fullName evidence="2">Helix-turn-helix domain-containing protein</fullName>
    </submittedName>
</protein>
<gene>
    <name evidence="2" type="ORF">OG375_21450</name>
</gene>
<dbReference type="InterPro" id="IPR001387">
    <property type="entry name" value="Cro/C1-type_HTH"/>
</dbReference>
<dbReference type="RefSeq" id="WP_328366566.1">
    <property type="nucleotide sequence ID" value="NZ_CP107941.1"/>
</dbReference>
<name>A0ABZ1PA38_9ACTN</name>
<dbReference type="EMBL" id="CP107941">
    <property type="protein sequence ID" value="WUI80502.1"/>
    <property type="molecule type" value="Genomic_DNA"/>
</dbReference>
<evidence type="ECO:0000259" key="1">
    <source>
        <dbReference type="PROSITE" id="PS50943"/>
    </source>
</evidence>
<dbReference type="SMART" id="SM00530">
    <property type="entry name" value="HTH_XRE"/>
    <property type="match status" value="1"/>
</dbReference>
<dbReference type="InterPro" id="IPR043917">
    <property type="entry name" value="DUF5753"/>
</dbReference>
<dbReference type="PROSITE" id="PS50943">
    <property type="entry name" value="HTH_CROC1"/>
    <property type="match status" value="1"/>
</dbReference>
<dbReference type="Gene3D" id="1.10.260.40">
    <property type="entry name" value="lambda repressor-like DNA-binding domains"/>
    <property type="match status" value="1"/>
</dbReference>
<keyword evidence="3" id="KW-1185">Reference proteome</keyword>
<evidence type="ECO:0000313" key="3">
    <source>
        <dbReference type="Proteomes" id="UP001346877"/>
    </source>
</evidence>
<dbReference type="CDD" id="cd00093">
    <property type="entry name" value="HTH_XRE"/>
    <property type="match status" value="1"/>
</dbReference>
<dbReference type="SUPFAM" id="SSF47413">
    <property type="entry name" value="lambda repressor-like DNA-binding domains"/>
    <property type="match status" value="1"/>
</dbReference>
<accession>A0ABZ1PA38</accession>
<reference evidence="2 3" key="1">
    <citation type="submission" date="2022-10" db="EMBL/GenBank/DDBJ databases">
        <title>The complete genomes of actinobacterial strains from the NBC collection.</title>
        <authorList>
            <person name="Joergensen T.S."/>
            <person name="Alvarez Arevalo M."/>
            <person name="Sterndorff E.B."/>
            <person name="Faurdal D."/>
            <person name="Vuksanovic O."/>
            <person name="Mourched A.-S."/>
            <person name="Charusanti P."/>
            <person name="Shaw S."/>
            <person name="Blin K."/>
            <person name="Weber T."/>
        </authorList>
    </citation>
    <scope>NUCLEOTIDE SEQUENCE [LARGE SCALE GENOMIC DNA]</scope>
    <source>
        <strain evidence="2 3">NBC_00396</strain>
    </source>
</reference>
<feature type="domain" description="HTH cro/C1-type" evidence="1">
    <location>
        <begin position="21"/>
        <end position="72"/>
    </location>
</feature>